<gene>
    <name evidence="2" type="ORF">NCTC10118_00513</name>
</gene>
<evidence type="ECO:0000313" key="2">
    <source>
        <dbReference type="EMBL" id="VEU63488.1"/>
    </source>
</evidence>
<dbReference type="Pfam" id="PF20296">
    <property type="entry name" value="MTaX1"/>
    <property type="match status" value="1"/>
</dbReference>
<feature type="domain" description="Methylase-associated X1" evidence="1">
    <location>
        <begin position="52"/>
        <end position="153"/>
    </location>
</feature>
<sequence length="170" mass="19597">MLTKNKSLTSTELLQRLQEIFKKSGFAIISCGIRINNFTKFKILKNNQEYLINVNIRNITSAYLPNKPDLMRRQVNKLNFNDIPDNTTNSATMLLGLWDTNGNEVLAAWNPFLFIHHEKNRSCYVLKESLNKASQYGFYQGKDSGTNILVCSENNFEKLLSVYLETYKAD</sequence>
<proteinExistence type="predicted"/>
<organism evidence="2 3">
    <name type="scientific">Mycoplasmopsis bovirhinis</name>
    <dbReference type="NCBI Taxonomy" id="29553"/>
    <lineage>
        <taxon>Bacteria</taxon>
        <taxon>Bacillati</taxon>
        <taxon>Mycoplasmatota</taxon>
        <taxon>Mycoplasmoidales</taxon>
        <taxon>Metamycoplasmataceae</taxon>
        <taxon>Mycoplasmopsis</taxon>
    </lineage>
</organism>
<dbReference type="AlphaFoldDB" id="A0A449AES7"/>
<dbReference type="Proteomes" id="UP000289952">
    <property type="component" value="Chromosome"/>
</dbReference>
<evidence type="ECO:0000313" key="3">
    <source>
        <dbReference type="Proteomes" id="UP000289952"/>
    </source>
</evidence>
<reference evidence="2 3" key="1">
    <citation type="submission" date="2019-01" db="EMBL/GenBank/DDBJ databases">
        <authorList>
            <consortium name="Pathogen Informatics"/>
        </authorList>
    </citation>
    <scope>NUCLEOTIDE SEQUENCE [LARGE SCALE GENOMIC DNA]</scope>
    <source>
        <strain evidence="2 3">NCTC10118</strain>
    </source>
</reference>
<dbReference type="RefSeq" id="WP_129621692.1">
    <property type="nucleotide sequence ID" value="NZ_LR214972.1"/>
</dbReference>
<evidence type="ECO:0000259" key="1">
    <source>
        <dbReference type="Pfam" id="PF20296"/>
    </source>
</evidence>
<keyword evidence="3" id="KW-1185">Reference proteome</keyword>
<name>A0A449AES7_9BACT</name>
<protein>
    <recommendedName>
        <fullName evidence="1">Methylase-associated X1 domain-containing protein</fullName>
    </recommendedName>
</protein>
<dbReference type="EMBL" id="LR214972">
    <property type="protein sequence ID" value="VEU63488.1"/>
    <property type="molecule type" value="Genomic_DNA"/>
</dbReference>
<dbReference type="InterPro" id="IPR046894">
    <property type="entry name" value="MTaX1"/>
</dbReference>
<accession>A0A449AES7</accession>